<keyword evidence="3" id="KW-1185">Reference proteome</keyword>
<protein>
    <submittedName>
        <fullName evidence="2">Uncharacterized protein</fullName>
    </submittedName>
</protein>
<comment type="caution">
    <text evidence="2">The sequence shown here is derived from an EMBL/GenBank/DDBJ whole genome shotgun (WGS) entry which is preliminary data.</text>
</comment>
<dbReference type="AlphaFoldDB" id="A0A9K3HAA8"/>
<dbReference type="EMBL" id="MNCJ02000328">
    <property type="protein sequence ID" value="KAF5771971.1"/>
    <property type="molecule type" value="Genomic_DNA"/>
</dbReference>
<organism evidence="2 3">
    <name type="scientific">Helianthus annuus</name>
    <name type="common">Common sunflower</name>
    <dbReference type="NCBI Taxonomy" id="4232"/>
    <lineage>
        <taxon>Eukaryota</taxon>
        <taxon>Viridiplantae</taxon>
        <taxon>Streptophyta</taxon>
        <taxon>Embryophyta</taxon>
        <taxon>Tracheophyta</taxon>
        <taxon>Spermatophyta</taxon>
        <taxon>Magnoliopsida</taxon>
        <taxon>eudicotyledons</taxon>
        <taxon>Gunneridae</taxon>
        <taxon>Pentapetalae</taxon>
        <taxon>asterids</taxon>
        <taxon>campanulids</taxon>
        <taxon>Asterales</taxon>
        <taxon>Asteraceae</taxon>
        <taxon>Asteroideae</taxon>
        <taxon>Heliantheae alliance</taxon>
        <taxon>Heliantheae</taxon>
        <taxon>Helianthus</taxon>
    </lineage>
</organism>
<feature type="region of interest" description="Disordered" evidence="1">
    <location>
        <begin position="72"/>
        <end position="93"/>
    </location>
</feature>
<name>A0A9K3HAA8_HELAN</name>
<sequence>MRRINKMSKVNSANRKEVLCDGNDLSEVRVDSDREPKIDSVDKSNKGSVCENIGDVRIEKKRLNMLDQRCEEKETDKRVNNGEICGDTKNESQ</sequence>
<dbReference type="Gramene" id="mRNA:HanXRQr2_Chr13g0571261">
    <property type="protein sequence ID" value="mRNA:HanXRQr2_Chr13g0571261"/>
    <property type="gene ID" value="HanXRQr2_Chr13g0571261"/>
</dbReference>
<reference evidence="2" key="2">
    <citation type="submission" date="2020-06" db="EMBL/GenBank/DDBJ databases">
        <title>Helianthus annuus Genome sequencing and assembly Release 2.</title>
        <authorList>
            <person name="Gouzy J."/>
            <person name="Langlade N."/>
            <person name="Munos S."/>
        </authorList>
    </citation>
    <scope>NUCLEOTIDE SEQUENCE</scope>
    <source>
        <tissue evidence="2">Leaves</tissue>
    </source>
</reference>
<evidence type="ECO:0000313" key="2">
    <source>
        <dbReference type="EMBL" id="KAF5771971.1"/>
    </source>
</evidence>
<reference evidence="2" key="1">
    <citation type="journal article" date="2017" name="Nature">
        <title>The sunflower genome provides insights into oil metabolism, flowering and Asterid evolution.</title>
        <authorList>
            <person name="Badouin H."/>
            <person name="Gouzy J."/>
            <person name="Grassa C.J."/>
            <person name="Murat F."/>
            <person name="Staton S.E."/>
            <person name="Cottret L."/>
            <person name="Lelandais-Briere C."/>
            <person name="Owens G.L."/>
            <person name="Carrere S."/>
            <person name="Mayjonade B."/>
            <person name="Legrand L."/>
            <person name="Gill N."/>
            <person name="Kane N.C."/>
            <person name="Bowers J.E."/>
            <person name="Hubner S."/>
            <person name="Bellec A."/>
            <person name="Berard A."/>
            <person name="Berges H."/>
            <person name="Blanchet N."/>
            <person name="Boniface M.C."/>
            <person name="Brunel D."/>
            <person name="Catrice O."/>
            <person name="Chaidir N."/>
            <person name="Claudel C."/>
            <person name="Donnadieu C."/>
            <person name="Faraut T."/>
            <person name="Fievet G."/>
            <person name="Helmstetter N."/>
            <person name="King M."/>
            <person name="Knapp S.J."/>
            <person name="Lai Z."/>
            <person name="Le Paslier M.C."/>
            <person name="Lippi Y."/>
            <person name="Lorenzon L."/>
            <person name="Mandel J.R."/>
            <person name="Marage G."/>
            <person name="Marchand G."/>
            <person name="Marquand E."/>
            <person name="Bret-Mestries E."/>
            <person name="Morien E."/>
            <person name="Nambeesan S."/>
            <person name="Nguyen T."/>
            <person name="Pegot-Espagnet P."/>
            <person name="Pouilly N."/>
            <person name="Raftis F."/>
            <person name="Sallet E."/>
            <person name="Schiex T."/>
            <person name="Thomas J."/>
            <person name="Vandecasteele C."/>
            <person name="Vares D."/>
            <person name="Vear F."/>
            <person name="Vautrin S."/>
            <person name="Crespi M."/>
            <person name="Mangin B."/>
            <person name="Burke J.M."/>
            <person name="Salse J."/>
            <person name="Munos S."/>
            <person name="Vincourt P."/>
            <person name="Rieseberg L.H."/>
            <person name="Langlade N.B."/>
        </authorList>
    </citation>
    <scope>NUCLEOTIDE SEQUENCE</scope>
    <source>
        <tissue evidence="2">Leaves</tissue>
    </source>
</reference>
<accession>A0A9K3HAA8</accession>
<evidence type="ECO:0000256" key="1">
    <source>
        <dbReference type="SAM" id="MobiDB-lite"/>
    </source>
</evidence>
<gene>
    <name evidence="2" type="ORF">HanXRQr2_Chr13g0571261</name>
</gene>
<dbReference type="Proteomes" id="UP000215914">
    <property type="component" value="Unassembled WGS sequence"/>
</dbReference>
<evidence type="ECO:0000313" key="3">
    <source>
        <dbReference type="Proteomes" id="UP000215914"/>
    </source>
</evidence>
<proteinExistence type="predicted"/>